<protein>
    <submittedName>
        <fullName evidence="4">Response regulator</fullName>
    </submittedName>
</protein>
<dbReference type="GO" id="GO:0000160">
    <property type="term" value="P:phosphorelay signal transduction system"/>
    <property type="evidence" value="ECO:0007669"/>
    <property type="project" value="InterPro"/>
</dbReference>
<dbReference type="SUPFAM" id="SSF52172">
    <property type="entry name" value="CheY-like"/>
    <property type="match status" value="1"/>
</dbReference>
<dbReference type="InterPro" id="IPR050595">
    <property type="entry name" value="Bact_response_regulator"/>
</dbReference>
<feature type="modified residue" description="4-aspartylphosphate" evidence="2">
    <location>
        <position position="55"/>
    </location>
</feature>
<dbReference type="Proteomes" id="UP000599523">
    <property type="component" value="Unassembled WGS sequence"/>
</dbReference>
<dbReference type="RefSeq" id="WP_168988089.1">
    <property type="nucleotide sequence ID" value="NZ_CAWPHM010000278.1"/>
</dbReference>
<dbReference type="InterPro" id="IPR001789">
    <property type="entry name" value="Sig_transdc_resp-reg_receiver"/>
</dbReference>
<evidence type="ECO:0000256" key="2">
    <source>
        <dbReference type="PROSITE-ProRule" id="PRU00169"/>
    </source>
</evidence>
<evidence type="ECO:0000313" key="5">
    <source>
        <dbReference type="Proteomes" id="UP000599523"/>
    </source>
</evidence>
<dbReference type="Gene3D" id="3.40.50.2300">
    <property type="match status" value="1"/>
</dbReference>
<sequence>MSTVDIMIVDDSPIIRQKLTVMLEQIGYRVVQTAATGKEAIAAYRSQRPDLVTMDITMPDMNGIEATRAIIGEFPDAKIVMVTSHGQEKMVLEALKAGAKGYVIKPFQPHVVYEAIQKACRRTVDQAKVQAIIEQRTNTTES</sequence>
<accession>A0A972J8J1</accession>
<dbReference type="AlphaFoldDB" id="A0A972J8J1"/>
<comment type="caution">
    <text evidence="4">The sequence shown here is derived from an EMBL/GenBank/DDBJ whole genome shotgun (WGS) entry which is preliminary data.</text>
</comment>
<dbReference type="EMBL" id="WTVM01000052">
    <property type="protein sequence ID" value="NMG03336.1"/>
    <property type="molecule type" value="Genomic_DNA"/>
</dbReference>
<keyword evidence="1 2" id="KW-0597">Phosphoprotein</keyword>
<gene>
    <name evidence="4" type="ORF">GPA21_10160</name>
</gene>
<dbReference type="PROSITE" id="PS50110">
    <property type="entry name" value="RESPONSE_REGULATORY"/>
    <property type="match status" value="1"/>
</dbReference>
<evidence type="ECO:0000259" key="3">
    <source>
        <dbReference type="PROSITE" id="PS50110"/>
    </source>
</evidence>
<keyword evidence="5" id="KW-1185">Reference proteome</keyword>
<dbReference type="PANTHER" id="PTHR44591:SF3">
    <property type="entry name" value="RESPONSE REGULATORY DOMAIN-CONTAINING PROTEIN"/>
    <property type="match status" value="1"/>
</dbReference>
<reference evidence="4" key="1">
    <citation type="submission" date="2019-12" db="EMBL/GenBank/DDBJ databases">
        <title>Comparative genomics gives insights into the taxonomy of the Azoarcus-Aromatoleum group and reveals separate origins of nif in the plant-associated Azoarcus and non-plant-associated Aromatoleum sub-groups.</title>
        <authorList>
            <person name="Lafos M."/>
            <person name="Maluk M."/>
            <person name="Batista M."/>
            <person name="Junghare M."/>
            <person name="Carmona M."/>
            <person name="Faoro H."/>
            <person name="Cruz L.M."/>
            <person name="Battistoni F."/>
            <person name="De Souza E."/>
            <person name="Pedrosa F."/>
            <person name="Chen W.-M."/>
            <person name="Poole P.S."/>
            <person name="Dixon R.A."/>
            <person name="James E.K."/>
        </authorList>
    </citation>
    <scope>NUCLEOTIDE SEQUENCE</scope>
    <source>
        <strain evidence="4">NSC3</strain>
    </source>
</reference>
<dbReference type="SMART" id="SM00448">
    <property type="entry name" value="REC"/>
    <property type="match status" value="1"/>
</dbReference>
<evidence type="ECO:0000256" key="1">
    <source>
        <dbReference type="ARBA" id="ARBA00022553"/>
    </source>
</evidence>
<dbReference type="PANTHER" id="PTHR44591">
    <property type="entry name" value="STRESS RESPONSE REGULATOR PROTEIN 1"/>
    <property type="match status" value="1"/>
</dbReference>
<proteinExistence type="predicted"/>
<evidence type="ECO:0000313" key="4">
    <source>
        <dbReference type="EMBL" id="NMG03336.1"/>
    </source>
</evidence>
<dbReference type="Pfam" id="PF00072">
    <property type="entry name" value="Response_reg"/>
    <property type="match status" value="1"/>
</dbReference>
<dbReference type="InterPro" id="IPR011006">
    <property type="entry name" value="CheY-like_superfamily"/>
</dbReference>
<name>A0A972J8J1_9RHOO</name>
<feature type="domain" description="Response regulatory" evidence="3">
    <location>
        <begin position="5"/>
        <end position="120"/>
    </location>
</feature>
<organism evidence="4 5">
    <name type="scientific">Azoarcus taiwanensis</name>
    <dbReference type="NCBI Taxonomy" id="666964"/>
    <lineage>
        <taxon>Bacteria</taxon>
        <taxon>Pseudomonadati</taxon>
        <taxon>Pseudomonadota</taxon>
        <taxon>Betaproteobacteria</taxon>
        <taxon>Rhodocyclales</taxon>
        <taxon>Zoogloeaceae</taxon>
        <taxon>Azoarcus</taxon>
    </lineage>
</organism>